<dbReference type="EMBL" id="JGYP01000001">
    <property type="protein sequence ID" value="KFI46625.1"/>
    <property type="molecule type" value="Genomic_DNA"/>
</dbReference>
<dbReference type="InterPro" id="IPR047057">
    <property type="entry name" value="MerR_fam"/>
</dbReference>
<organism evidence="3 4">
    <name type="scientific">Bifidobacterium bohemicum DSM 22767</name>
    <dbReference type="NCBI Taxonomy" id="1437606"/>
    <lineage>
        <taxon>Bacteria</taxon>
        <taxon>Bacillati</taxon>
        <taxon>Actinomycetota</taxon>
        <taxon>Actinomycetes</taxon>
        <taxon>Bifidobacteriales</taxon>
        <taxon>Bifidobacteriaceae</taxon>
        <taxon>Bifidobacterium</taxon>
    </lineage>
</organism>
<reference evidence="3 4" key="1">
    <citation type="submission" date="2014-03" db="EMBL/GenBank/DDBJ databases">
        <title>Genomics of Bifidobacteria.</title>
        <authorList>
            <person name="Ventura M."/>
            <person name="Milani C."/>
            <person name="Lugli G.A."/>
        </authorList>
    </citation>
    <scope>NUCLEOTIDE SEQUENCE [LARGE SCALE GENOMIC DNA]</scope>
    <source>
        <strain evidence="3 4">DSM 22767</strain>
    </source>
</reference>
<dbReference type="CDD" id="cd01109">
    <property type="entry name" value="HTH_YyaN"/>
    <property type="match status" value="1"/>
</dbReference>
<feature type="domain" description="HTH merR-type" evidence="2">
    <location>
        <begin position="15"/>
        <end position="85"/>
    </location>
</feature>
<keyword evidence="4" id="KW-1185">Reference proteome</keyword>
<comment type="caution">
    <text evidence="3">The sequence shown here is derived from an EMBL/GenBank/DDBJ whole genome shotgun (WGS) entry which is preliminary data.</text>
</comment>
<name>A0A086ZJC5_9BIFI</name>
<dbReference type="Pfam" id="PF13411">
    <property type="entry name" value="MerR_1"/>
    <property type="match status" value="1"/>
</dbReference>
<dbReference type="PANTHER" id="PTHR30204:SF98">
    <property type="entry name" value="HTH-TYPE TRANSCRIPTIONAL REGULATOR ADHR"/>
    <property type="match status" value="1"/>
</dbReference>
<gene>
    <name evidence="3" type="ORF">BBOH_0097</name>
</gene>
<evidence type="ECO:0000313" key="4">
    <source>
        <dbReference type="Proteomes" id="UP000029096"/>
    </source>
</evidence>
<dbReference type="STRING" id="1437606.BBOH_0097"/>
<dbReference type="InterPro" id="IPR000551">
    <property type="entry name" value="MerR-type_HTH_dom"/>
</dbReference>
<dbReference type="SUPFAM" id="SSF46955">
    <property type="entry name" value="Putative DNA-binding domain"/>
    <property type="match status" value="1"/>
</dbReference>
<dbReference type="OrthoDB" id="9802944at2"/>
<dbReference type="Gene3D" id="1.10.1660.10">
    <property type="match status" value="1"/>
</dbReference>
<dbReference type="eggNOG" id="COG0789">
    <property type="taxonomic scope" value="Bacteria"/>
</dbReference>
<dbReference type="SMART" id="SM00422">
    <property type="entry name" value="HTH_MERR"/>
    <property type="match status" value="1"/>
</dbReference>
<dbReference type="GO" id="GO:0003700">
    <property type="term" value="F:DNA-binding transcription factor activity"/>
    <property type="evidence" value="ECO:0007669"/>
    <property type="project" value="InterPro"/>
</dbReference>
<protein>
    <submittedName>
        <fullName evidence="3">Transcriptional regulator, MerR family</fullName>
    </submittedName>
</protein>
<accession>A0A086ZJC5</accession>
<dbReference type="InterPro" id="IPR009061">
    <property type="entry name" value="DNA-bd_dom_put_sf"/>
</dbReference>
<evidence type="ECO:0000259" key="2">
    <source>
        <dbReference type="PROSITE" id="PS50937"/>
    </source>
</evidence>
<dbReference type="RefSeq" id="WP_081930235.1">
    <property type="nucleotide sequence ID" value="NZ_JDUS01000001.1"/>
</dbReference>
<dbReference type="GO" id="GO:0003677">
    <property type="term" value="F:DNA binding"/>
    <property type="evidence" value="ECO:0007669"/>
    <property type="project" value="UniProtKB-KW"/>
</dbReference>
<dbReference type="AlphaFoldDB" id="A0A086ZJC5"/>
<sequence length="155" mass="17772">MTDSRGTSETQSPRWYSIREASLYCGLPESTLRYYEQIGIIAPVARDPSSGHRCYSDDDLQALSITACLSATGMPLNQMRDYMEHRDEGGDGADHEVGLLREQQQRIERERHVLDIRADYVGLKIRYWQAVKTGDEEEAARIGRQAHDKIDELRR</sequence>
<evidence type="ECO:0000256" key="1">
    <source>
        <dbReference type="ARBA" id="ARBA00023125"/>
    </source>
</evidence>
<dbReference type="PROSITE" id="PS50937">
    <property type="entry name" value="HTH_MERR_2"/>
    <property type="match status" value="1"/>
</dbReference>
<keyword evidence="1" id="KW-0238">DNA-binding</keyword>
<evidence type="ECO:0000313" key="3">
    <source>
        <dbReference type="EMBL" id="KFI46625.1"/>
    </source>
</evidence>
<proteinExistence type="predicted"/>
<dbReference type="Proteomes" id="UP000029096">
    <property type="component" value="Unassembled WGS sequence"/>
</dbReference>
<dbReference type="PANTHER" id="PTHR30204">
    <property type="entry name" value="REDOX-CYCLING DRUG-SENSING TRANSCRIPTIONAL ACTIVATOR SOXR"/>
    <property type="match status" value="1"/>
</dbReference>